<accession>A0A151NNG1</accession>
<keyword evidence="2" id="KW-1185">Reference proteome</keyword>
<name>A0A151NNG1_ALLMI</name>
<protein>
    <submittedName>
        <fullName evidence="1">Uncharacterized protein</fullName>
    </submittedName>
</protein>
<sequence>MSRKYQQQTWIILNSANETLAHSREDYQARIFVGDILHWTNCMRELDLDRFLGSTERLTKALSRKTSVS</sequence>
<proteinExistence type="predicted"/>
<evidence type="ECO:0000313" key="2">
    <source>
        <dbReference type="Proteomes" id="UP000050525"/>
    </source>
</evidence>
<comment type="caution">
    <text evidence="1">The sequence shown here is derived from an EMBL/GenBank/DDBJ whole genome shotgun (WGS) entry which is preliminary data.</text>
</comment>
<reference evidence="1 2" key="1">
    <citation type="journal article" date="2012" name="Genome Biol.">
        <title>Sequencing three crocodilian genomes to illuminate the evolution of archosaurs and amniotes.</title>
        <authorList>
            <person name="St John J.A."/>
            <person name="Braun E.L."/>
            <person name="Isberg S.R."/>
            <person name="Miles L.G."/>
            <person name="Chong A.Y."/>
            <person name="Gongora J."/>
            <person name="Dalzell P."/>
            <person name="Moran C."/>
            <person name="Bed'hom B."/>
            <person name="Abzhanov A."/>
            <person name="Burgess S.C."/>
            <person name="Cooksey A.M."/>
            <person name="Castoe T.A."/>
            <person name="Crawford N.G."/>
            <person name="Densmore L.D."/>
            <person name="Drew J.C."/>
            <person name="Edwards S.V."/>
            <person name="Faircloth B.C."/>
            <person name="Fujita M.K."/>
            <person name="Greenwold M.J."/>
            <person name="Hoffmann F.G."/>
            <person name="Howard J.M."/>
            <person name="Iguchi T."/>
            <person name="Janes D.E."/>
            <person name="Khan S.Y."/>
            <person name="Kohno S."/>
            <person name="de Koning A.J."/>
            <person name="Lance S.L."/>
            <person name="McCarthy F.M."/>
            <person name="McCormack J.E."/>
            <person name="Merchant M.E."/>
            <person name="Peterson D.G."/>
            <person name="Pollock D.D."/>
            <person name="Pourmand N."/>
            <person name="Raney B.J."/>
            <person name="Roessler K.A."/>
            <person name="Sanford J.R."/>
            <person name="Sawyer R.H."/>
            <person name="Schmidt C.J."/>
            <person name="Triplett E.W."/>
            <person name="Tuberville T.D."/>
            <person name="Venegas-Anaya M."/>
            <person name="Howard J.T."/>
            <person name="Jarvis E.D."/>
            <person name="Guillette L.J.Jr."/>
            <person name="Glenn T.C."/>
            <person name="Green R.E."/>
            <person name="Ray D.A."/>
        </authorList>
    </citation>
    <scope>NUCLEOTIDE SEQUENCE [LARGE SCALE GENOMIC DNA]</scope>
    <source>
        <strain evidence="1">KSC_2009_1</strain>
    </source>
</reference>
<evidence type="ECO:0000313" key="1">
    <source>
        <dbReference type="EMBL" id="KYO38250.1"/>
    </source>
</evidence>
<dbReference type="AlphaFoldDB" id="A0A151NNG1"/>
<dbReference type="EMBL" id="AKHW03002524">
    <property type="protein sequence ID" value="KYO38250.1"/>
    <property type="molecule type" value="Genomic_DNA"/>
</dbReference>
<dbReference type="Proteomes" id="UP000050525">
    <property type="component" value="Unassembled WGS sequence"/>
</dbReference>
<gene>
    <name evidence="1" type="ORF">Y1Q_0015526</name>
</gene>
<organism evidence="1 2">
    <name type="scientific">Alligator mississippiensis</name>
    <name type="common">American alligator</name>
    <dbReference type="NCBI Taxonomy" id="8496"/>
    <lineage>
        <taxon>Eukaryota</taxon>
        <taxon>Metazoa</taxon>
        <taxon>Chordata</taxon>
        <taxon>Craniata</taxon>
        <taxon>Vertebrata</taxon>
        <taxon>Euteleostomi</taxon>
        <taxon>Archelosauria</taxon>
        <taxon>Archosauria</taxon>
        <taxon>Crocodylia</taxon>
        <taxon>Alligatoridae</taxon>
        <taxon>Alligatorinae</taxon>
        <taxon>Alligator</taxon>
    </lineage>
</organism>